<dbReference type="AlphaFoldDB" id="A0A0G3BLK0"/>
<evidence type="ECO:0000313" key="3">
    <source>
        <dbReference type="Proteomes" id="UP000035352"/>
    </source>
</evidence>
<reference evidence="2 3" key="1">
    <citation type="submission" date="2015-05" db="EMBL/GenBank/DDBJ databases">
        <authorList>
            <person name="Tang B."/>
            <person name="Yu Y."/>
        </authorList>
    </citation>
    <scope>NUCLEOTIDE SEQUENCE [LARGE SCALE GENOMIC DNA]</scope>
    <source>
        <strain evidence="2 3">DSM 7029</strain>
    </source>
</reference>
<protein>
    <submittedName>
        <fullName evidence="2">Uncharacterized protein</fullName>
    </submittedName>
</protein>
<feature type="region of interest" description="Disordered" evidence="1">
    <location>
        <begin position="44"/>
        <end position="68"/>
    </location>
</feature>
<evidence type="ECO:0000256" key="1">
    <source>
        <dbReference type="SAM" id="MobiDB-lite"/>
    </source>
</evidence>
<proteinExistence type="predicted"/>
<keyword evidence="3" id="KW-1185">Reference proteome</keyword>
<evidence type="ECO:0000313" key="2">
    <source>
        <dbReference type="EMBL" id="AKJ28863.1"/>
    </source>
</evidence>
<accession>A0A0G3BLK0</accession>
<gene>
    <name evidence="2" type="ORF">AAW51_2172</name>
</gene>
<name>A0A0G3BLK0_9BURK</name>
<dbReference type="KEGG" id="pbh:AAW51_2172"/>
<dbReference type="RefSeq" id="WP_047194634.1">
    <property type="nucleotide sequence ID" value="NZ_CP011371.1"/>
</dbReference>
<sequence length="68" mass="7586">MFDSAADRIAYSQAVDYLDQGRADLIPPETVEDYVKRGLLERHGGGLRLTPEGEREFQSAKTERSTDG</sequence>
<dbReference type="Proteomes" id="UP000035352">
    <property type="component" value="Chromosome"/>
</dbReference>
<feature type="compositionally biased region" description="Basic and acidic residues" evidence="1">
    <location>
        <begin position="51"/>
        <end position="68"/>
    </location>
</feature>
<organism evidence="2 3">
    <name type="scientific">Caldimonas brevitalea</name>
    <dbReference type="NCBI Taxonomy" id="413882"/>
    <lineage>
        <taxon>Bacteria</taxon>
        <taxon>Pseudomonadati</taxon>
        <taxon>Pseudomonadota</taxon>
        <taxon>Betaproteobacteria</taxon>
        <taxon>Burkholderiales</taxon>
        <taxon>Sphaerotilaceae</taxon>
        <taxon>Caldimonas</taxon>
    </lineage>
</organism>
<dbReference type="EMBL" id="CP011371">
    <property type="protein sequence ID" value="AKJ28863.1"/>
    <property type="molecule type" value="Genomic_DNA"/>
</dbReference>